<sequence>MSEPHAAAVLQRAAPPKTRRSEVYRHELKYRISYAEKAALELRLAPLLRRDAHAKPGGYRIRSLYFDDWWNSAYGEKEAGVFLRKKYRIRIYDGSDAVIKLERKKKVGSYIYKEDAALTREETERILRGDYGLLLASPQNLCREFYVECVSHVLRPRVLVDYEREAWVLDEGTVRITFDQNVRAAVGGWDLFDPKLPTLPVLDPGTLVLEVKFTEFLPEVLRQLLPPKAQEWTAVSKYVLCADKTAYRHGFSGWND</sequence>
<reference evidence="2 3" key="1">
    <citation type="journal article" date="2017" name="Front. Microbiol.">
        <title>New Insights into the Diversity of the Genus Faecalibacterium.</title>
        <authorList>
            <person name="Benevides L."/>
            <person name="Burman S."/>
            <person name="Martin R."/>
            <person name="Robert V."/>
            <person name="Thomas M."/>
            <person name="Miquel S."/>
            <person name="Chain F."/>
            <person name="Sokol H."/>
            <person name="Bermudez-Humaran L.G."/>
            <person name="Morrison M."/>
            <person name="Langella P."/>
            <person name="Azevedo V.A."/>
            <person name="Chatel J.M."/>
            <person name="Soares S."/>
        </authorList>
    </citation>
    <scope>NUCLEOTIDE SEQUENCE [LARGE SCALE GENOMIC DNA]</scope>
    <source>
        <strain evidence="2 3">CNCM I 4575</strain>
    </source>
</reference>
<dbReference type="Gene3D" id="3.20.100.30">
    <property type="entry name" value="VTC, catalytic tunnel domain"/>
    <property type="match status" value="1"/>
</dbReference>
<dbReference type="Pfam" id="PF09359">
    <property type="entry name" value="VTC"/>
    <property type="match status" value="1"/>
</dbReference>
<evidence type="ECO:0000259" key="1">
    <source>
        <dbReference type="Pfam" id="PF09359"/>
    </source>
</evidence>
<evidence type="ECO:0000313" key="2">
    <source>
        <dbReference type="EMBL" id="PDX80679.1"/>
    </source>
</evidence>
<feature type="domain" description="VTC" evidence="1">
    <location>
        <begin position="25"/>
        <end position="241"/>
    </location>
</feature>
<name>A0A2A7ANJ3_9FIRM</name>
<protein>
    <submittedName>
        <fullName evidence="2">Transporter</fullName>
    </submittedName>
</protein>
<dbReference type="InterPro" id="IPR018966">
    <property type="entry name" value="VTC_domain"/>
</dbReference>
<dbReference type="EMBL" id="NMTY01000025">
    <property type="protein sequence ID" value="PDX80679.1"/>
    <property type="molecule type" value="Genomic_DNA"/>
</dbReference>
<dbReference type="GO" id="GO:0006799">
    <property type="term" value="P:polyphosphate biosynthetic process"/>
    <property type="evidence" value="ECO:0007669"/>
    <property type="project" value="UniProtKB-ARBA"/>
</dbReference>
<comment type="caution">
    <text evidence="2">The sequence shown here is derived from an EMBL/GenBank/DDBJ whole genome shotgun (WGS) entry which is preliminary data.</text>
</comment>
<dbReference type="InterPro" id="IPR042267">
    <property type="entry name" value="VTC_sf"/>
</dbReference>
<organism evidence="2 3">
    <name type="scientific">Faecalibacterium prausnitzii</name>
    <dbReference type="NCBI Taxonomy" id="853"/>
    <lineage>
        <taxon>Bacteria</taxon>
        <taxon>Bacillati</taxon>
        <taxon>Bacillota</taxon>
        <taxon>Clostridia</taxon>
        <taxon>Eubacteriales</taxon>
        <taxon>Oscillospiraceae</taxon>
        <taxon>Faecalibacterium</taxon>
    </lineage>
</organism>
<gene>
    <name evidence="2" type="ORF">CGS58_11600</name>
</gene>
<evidence type="ECO:0000313" key="3">
    <source>
        <dbReference type="Proteomes" id="UP000220005"/>
    </source>
</evidence>
<dbReference type="RefSeq" id="WP_097839968.1">
    <property type="nucleotide sequence ID" value="NZ_NMTY01000025.1"/>
</dbReference>
<dbReference type="CDD" id="cd07750">
    <property type="entry name" value="PolyPPase_VTC_like"/>
    <property type="match status" value="1"/>
</dbReference>
<dbReference type="Proteomes" id="UP000220005">
    <property type="component" value="Unassembled WGS sequence"/>
</dbReference>
<proteinExistence type="predicted"/>
<accession>A0A2A7ANJ3</accession>
<dbReference type="AlphaFoldDB" id="A0A2A7ANJ3"/>